<organism evidence="1 2">
    <name type="scientific">Lecanicillium saksenae</name>
    <dbReference type="NCBI Taxonomy" id="468837"/>
    <lineage>
        <taxon>Eukaryota</taxon>
        <taxon>Fungi</taxon>
        <taxon>Dikarya</taxon>
        <taxon>Ascomycota</taxon>
        <taxon>Pezizomycotina</taxon>
        <taxon>Sordariomycetes</taxon>
        <taxon>Hypocreomycetidae</taxon>
        <taxon>Hypocreales</taxon>
        <taxon>Cordycipitaceae</taxon>
        <taxon>Lecanicillium</taxon>
    </lineage>
</organism>
<dbReference type="Proteomes" id="UP001148737">
    <property type="component" value="Unassembled WGS sequence"/>
</dbReference>
<accession>A0ACC1QUQ6</accession>
<comment type="caution">
    <text evidence="1">The sequence shown here is derived from an EMBL/GenBank/DDBJ whole genome shotgun (WGS) entry which is preliminary data.</text>
</comment>
<keyword evidence="2" id="KW-1185">Reference proteome</keyword>
<name>A0ACC1QUQ6_9HYPO</name>
<evidence type="ECO:0000313" key="2">
    <source>
        <dbReference type="Proteomes" id="UP001148737"/>
    </source>
</evidence>
<proteinExistence type="predicted"/>
<sequence>MAFSPRRAAHNLLPTLLALAHLFIGWKALSYVSNSPAPIAVVTSESMEPGFQRGDVLFLWNRQETIEVGDIALVAFATRKLPMVHRVLQSYYLPRTPDENGASSNAIQYIRTKGDNVPIDDASLYPNEEGLAARENVIGVLPLWHTPKQEQVNPDVTKTFERDTAVSDTTPPGKLGADETFY</sequence>
<gene>
    <name evidence="1" type="ORF">NLG97_g5230</name>
</gene>
<evidence type="ECO:0000313" key="1">
    <source>
        <dbReference type="EMBL" id="KAJ3492672.1"/>
    </source>
</evidence>
<reference evidence="1" key="1">
    <citation type="submission" date="2022-07" db="EMBL/GenBank/DDBJ databases">
        <title>Genome Sequence of Lecanicillium saksenae.</title>
        <authorList>
            <person name="Buettner E."/>
        </authorList>
    </citation>
    <scope>NUCLEOTIDE SEQUENCE</scope>
    <source>
        <strain evidence="1">VT-O1</strain>
    </source>
</reference>
<protein>
    <submittedName>
        <fullName evidence="1">Uncharacterized protein</fullName>
    </submittedName>
</protein>
<dbReference type="EMBL" id="JANAKD010000572">
    <property type="protein sequence ID" value="KAJ3492672.1"/>
    <property type="molecule type" value="Genomic_DNA"/>
</dbReference>